<sequence length="379" mass="43946">MASSSVRKGDRSPSKEVADEIDEDTLEESNRNKNEDSHEMCTKLDSSHEAKSDEVDDENGDKDDEEISSYKHDNENNDNDDEENSNKEDMVKIMWPVDKERAKVQEYVQNSGFYPLIKYGHDKIDRALINAFCERWYPETNMYHLPFGKMTPTIEDVERITGLPSKQEEVYTAYAELLEKLMHKLSKKGHCKDSKKRKEQCARAYLLYVIGSIICDDKSGGSVWLNDHFPTLRMHTKNSGYEECQPRASLYVAELTTQQERNLEIELADLREALDDLKEDKVTWDSYNSIRDGSVYQVGHYIGAIRCLGIVEWHNPNRVLRQFGAIQDIPGGVFLDRNKTVSKPKSFRSYYPYLNEHNWGVWEKSLIPNHILKFMVINP</sequence>
<feature type="compositionally biased region" description="Basic and acidic residues" evidence="2">
    <location>
        <begin position="7"/>
        <end position="18"/>
    </location>
</feature>
<keyword evidence="5" id="KW-1185">Reference proteome</keyword>
<evidence type="ECO:0000256" key="1">
    <source>
        <dbReference type="SAM" id="Coils"/>
    </source>
</evidence>
<dbReference type="EMBL" id="JAJJMB010005149">
    <property type="protein sequence ID" value="KAI3940347.1"/>
    <property type="molecule type" value="Genomic_DNA"/>
</dbReference>
<feature type="domain" description="Aminotransferase-like plant mobile" evidence="3">
    <location>
        <begin position="223"/>
        <end position="366"/>
    </location>
</feature>
<dbReference type="InterPro" id="IPR044824">
    <property type="entry name" value="MAIN-like"/>
</dbReference>
<gene>
    <name evidence="4" type="ORF">MKW98_024754</name>
</gene>
<reference evidence="4" key="1">
    <citation type="submission" date="2022-04" db="EMBL/GenBank/DDBJ databases">
        <title>A functionally conserved STORR gene fusion in Papaver species that diverged 16.8 million years ago.</title>
        <authorList>
            <person name="Catania T."/>
        </authorList>
    </citation>
    <scope>NUCLEOTIDE SEQUENCE</scope>
    <source>
        <strain evidence="4">S-188037</strain>
    </source>
</reference>
<feature type="compositionally biased region" description="Acidic residues" evidence="2">
    <location>
        <begin position="54"/>
        <end position="67"/>
    </location>
</feature>
<protein>
    <recommendedName>
        <fullName evidence="3">Aminotransferase-like plant mobile domain-containing protein</fullName>
    </recommendedName>
</protein>
<organism evidence="4 5">
    <name type="scientific">Papaver atlanticum</name>
    <dbReference type="NCBI Taxonomy" id="357466"/>
    <lineage>
        <taxon>Eukaryota</taxon>
        <taxon>Viridiplantae</taxon>
        <taxon>Streptophyta</taxon>
        <taxon>Embryophyta</taxon>
        <taxon>Tracheophyta</taxon>
        <taxon>Spermatophyta</taxon>
        <taxon>Magnoliopsida</taxon>
        <taxon>Ranunculales</taxon>
        <taxon>Papaveraceae</taxon>
        <taxon>Papaveroideae</taxon>
        <taxon>Papaver</taxon>
    </lineage>
</organism>
<name>A0AAD4T6X3_9MAGN</name>
<dbReference type="Pfam" id="PF10536">
    <property type="entry name" value="PMD"/>
    <property type="match status" value="2"/>
</dbReference>
<dbReference type="InterPro" id="IPR019557">
    <property type="entry name" value="AminoTfrase-like_pln_mobile"/>
</dbReference>
<dbReference type="AlphaFoldDB" id="A0AAD4T6X3"/>
<dbReference type="PANTHER" id="PTHR46033">
    <property type="entry name" value="PROTEIN MAIN-LIKE 2"/>
    <property type="match status" value="1"/>
</dbReference>
<keyword evidence="1" id="KW-0175">Coiled coil</keyword>
<evidence type="ECO:0000313" key="5">
    <source>
        <dbReference type="Proteomes" id="UP001202328"/>
    </source>
</evidence>
<feature type="domain" description="Aminotransferase-like plant mobile" evidence="3">
    <location>
        <begin position="112"/>
        <end position="216"/>
    </location>
</feature>
<comment type="caution">
    <text evidence="4">The sequence shown here is derived from an EMBL/GenBank/DDBJ whole genome shotgun (WGS) entry which is preliminary data.</text>
</comment>
<evidence type="ECO:0000259" key="3">
    <source>
        <dbReference type="Pfam" id="PF10536"/>
    </source>
</evidence>
<evidence type="ECO:0000256" key="2">
    <source>
        <dbReference type="SAM" id="MobiDB-lite"/>
    </source>
</evidence>
<proteinExistence type="predicted"/>
<dbReference type="GO" id="GO:0010073">
    <property type="term" value="P:meristem maintenance"/>
    <property type="evidence" value="ECO:0007669"/>
    <property type="project" value="InterPro"/>
</dbReference>
<dbReference type="PANTHER" id="PTHR46033:SF8">
    <property type="entry name" value="PROTEIN MAINTENANCE OF MERISTEMS-LIKE"/>
    <property type="match status" value="1"/>
</dbReference>
<feature type="coiled-coil region" evidence="1">
    <location>
        <begin position="253"/>
        <end position="280"/>
    </location>
</feature>
<accession>A0AAD4T6X3</accession>
<dbReference type="Proteomes" id="UP001202328">
    <property type="component" value="Unassembled WGS sequence"/>
</dbReference>
<feature type="compositionally biased region" description="Basic and acidic residues" evidence="2">
    <location>
        <begin position="28"/>
        <end position="53"/>
    </location>
</feature>
<feature type="region of interest" description="Disordered" evidence="2">
    <location>
        <begin position="1"/>
        <end position="91"/>
    </location>
</feature>
<evidence type="ECO:0000313" key="4">
    <source>
        <dbReference type="EMBL" id="KAI3940347.1"/>
    </source>
</evidence>